<keyword evidence="4" id="KW-0812">Transmembrane</keyword>
<dbReference type="OrthoDB" id="66906at2759"/>
<dbReference type="SUPFAM" id="SSF48452">
    <property type="entry name" value="TPR-like"/>
    <property type="match status" value="1"/>
</dbReference>
<dbReference type="PANTHER" id="PTHR44227">
    <property type="match status" value="1"/>
</dbReference>
<keyword evidence="2" id="KW-0802">TPR repeat</keyword>
<gene>
    <name evidence="6" type="ORF">BBJ29_008968</name>
    <name evidence="5" type="ORF">BBP00_00005463</name>
</gene>
<keyword evidence="1" id="KW-0677">Repeat</keyword>
<evidence type="ECO:0000313" key="7">
    <source>
        <dbReference type="Proteomes" id="UP000277300"/>
    </source>
</evidence>
<comment type="caution">
    <text evidence="5">The sequence shown here is derived from an EMBL/GenBank/DDBJ whole genome shotgun (WGS) entry which is preliminary data.</text>
</comment>
<keyword evidence="4" id="KW-1133">Transmembrane helix</keyword>
<organism evidence="5 7">
    <name type="scientific">Phytophthora kernoviae</name>
    <dbReference type="NCBI Taxonomy" id="325452"/>
    <lineage>
        <taxon>Eukaryota</taxon>
        <taxon>Sar</taxon>
        <taxon>Stramenopiles</taxon>
        <taxon>Oomycota</taxon>
        <taxon>Peronosporomycetes</taxon>
        <taxon>Peronosporales</taxon>
        <taxon>Peronosporaceae</taxon>
        <taxon>Phytophthora</taxon>
    </lineage>
</organism>
<feature type="transmembrane region" description="Helical" evidence="4">
    <location>
        <begin position="96"/>
        <end position="121"/>
    </location>
</feature>
<evidence type="ECO:0000256" key="3">
    <source>
        <dbReference type="SAM" id="MobiDB-lite"/>
    </source>
</evidence>
<evidence type="ECO:0000256" key="4">
    <source>
        <dbReference type="SAM" id="Phobius"/>
    </source>
</evidence>
<feature type="region of interest" description="Disordered" evidence="3">
    <location>
        <begin position="127"/>
        <end position="154"/>
    </location>
</feature>
<sequence>MLVDLSPREAFVLAPLSVFLAALLTAWNANLNGFVWDDRSAVLNNLDTQSSSLYEIFTHDFWGTDIRSAHSHKSYRPLTILSFRLNFMMTGGHSSWLYHATNAVVHAGCALLVYCVACALFKQHQNREGDQPAGPKASEKENPQDDSPRDPTLEDAGQTAIVRVWINGEHRQMEWNILANNIVVQESRLTRILSHVRNAEWASEEMLFKAAVEVVPTNVKVLSNQAKTLLNPDPEQALEYLHISLGMVPKHIESQLNAGLAYVTLATNNDGNEEQFLNGVRHLYKAAMLAPKLYPAPGFLGSELFKHWLLGKKDEDKISREEFLASDTIVSATRFLDRAIDRSSVFPTHFYHRASIAYESGDYDEAIKLFRMTELANGVIRDRQVDPELLIEPPAIYNMLGVCYRKQKRN</sequence>
<feature type="compositionally biased region" description="Basic and acidic residues" evidence="3">
    <location>
        <begin position="137"/>
        <end position="152"/>
    </location>
</feature>
<evidence type="ECO:0000313" key="6">
    <source>
        <dbReference type="EMBL" id="RLN68489.1"/>
    </source>
</evidence>
<keyword evidence="4" id="KW-0472">Membrane</keyword>
<proteinExistence type="predicted"/>
<accession>A0A3F2RNU5</accession>
<dbReference type="InterPro" id="IPR011990">
    <property type="entry name" value="TPR-like_helical_dom_sf"/>
</dbReference>
<evidence type="ECO:0000256" key="2">
    <source>
        <dbReference type="ARBA" id="ARBA00022803"/>
    </source>
</evidence>
<dbReference type="Gene3D" id="1.25.40.10">
    <property type="entry name" value="Tetratricopeptide repeat domain"/>
    <property type="match status" value="1"/>
</dbReference>
<evidence type="ECO:0000313" key="8">
    <source>
        <dbReference type="Proteomes" id="UP000284657"/>
    </source>
</evidence>
<dbReference type="Proteomes" id="UP000284657">
    <property type="component" value="Unassembled WGS sequence"/>
</dbReference>
<dbReference type="GO" id="GO:0005783">
    <property type="term" value="C:endoplasmic reticulum"/>
    <property type="evidence" value="ECO:0007669"/>
    <property type="project" value="TreeGrafter"/>
</dbReference>
<reference evidence="7 8" key="1">
    <citation type="submission" date="2018-07" db="EMBL/GenBank/DDBJ databases">
        <title>Genome sequencing of oomycete isolates from Chile give support for New Zealand origin for Phytophthora kernoviae and make available the first Nothophytophthora sp. genome.</title>
        <authorList>
            <person name="Studholme D.J."/>
            <person name="Sanfuentes E."/>
            <person name="Panda P."/>
            <person name="Hill R."/>
            <person name="Sambles C."/>
            <person name="Grant M."/>
            <person name="Williams N.M."/>
            <person name="Mcdougal R.L."/>
        </authorList>
    </citation>
    <scope>NUCLEOTIDE SEQUENCE [LARGE SCALE GENOMIC DNA]</scope>
    <source>
        <strain evidence="5">Chile6</strain>
        <strain evidence="6">Chile7</strain>
    </source>
</reference>
<dbReference type="EMBL" id="MBAD02000401">
    <property type="protein sequence ID" value="RLN68489.1"/>
    <property type="molecule type" value="Genomic_DNA"/>
</dbReference>
<evidence type="ECO:0000256" key="1">
    <source>
        <dbReference type="ARBA" id="ARBA00022737"/>
    </source>
</evidence>
<dbReference type="EMBL" id="MBDO02000160">
    <property type="protein sequence ID" value="RLN61332.1"/>
    <property type="molecule type" value="Genomic_DNA"/>
</dbReference>
<evidence type="ECO:0000313" key="5">
    <source>
        <dbReference type="EMBL" id="RLN61332.1"/>
    </source>
</evidence>
<dbReference type="Proteomes" id="UP000277300">
    <property type="component" value="Unassembled WGS sequence"/>
</dbReference>
<dbReference type="GO" id="GO:0030968">
    <property type="term" value="P:endoplasmic reticulum unfolded protein response"/>
    <property type="evidence" value="ECO:0007669"/>
    <property type="project" value="TreeGrafter"/>
</dbReference>
<dbReference type="InterPro" id="IPR052346">
    <property type="entry name" value="O-mannosyl-transferase_TMTC"/>
</dbReference>
<dbReference type="PANTHER" id="PTHR44227:SF3">
    <property type="entry name" value="PROTEIN O-MANNOSYL-TRANSFERASE TMTC4"/>
    <property type="match status" value="1"/>
</dbReference>
<dbReference type="AlphaFoldDB" id="A0A3F2RNU5"/>
<protein>
    <submittedName>
        <fullName evidence="5">Uncharacterized protein</fullName>
    </submittedName>
</protein>
<name>A0A3F2RNU5_9STRA</name>
<dbReference type="GO" id="GO:0000030">
    <property type="term" value="F:mannosyltransferase activity"/>
    <property type="evidence" value="ECO:0007669"/>
    <property type="project" value="TreeGrafter"/>
</dbReference>
<dbReference type="GO" id="GO:0035269">
    <property type="term" value="P:protein O-linked glycosylation via mannose"/>
    <property type="evidence" value="ECO:0007669"/>
    <property type="project" value="TreeGrafter"/>
</dbReference>